<dbReference type="Proteomes" id="UP000007978">
    <property type="component" value="Chromosome 2"/>
</dbReference>
<keyword evidence="2" id="KW-1185">Reference proteome</keyword>
<comment type="caution">
    <text evidence="1">The sequence shown here is derived from an EMBL/GenBank/DDBJ whole genome shotgun (WGS) entry which is preliminary data.</text>
</comment>
<evidence type="ECO:0000313" key="1">
    <source>
        <dbReference type="EMBL" id="EKJ69880.1"/>
    </source>
</evidence>
<dbReference type="HOGENOM" id="CLU_186251_0_0_1"/>
<organism evidence="1 2">
    <name type="scientific">Fusarium pseudograminearum (strain CS3096)</name>
    <name type="common">Wheat and barley crown-rot fungus</name>
    <dbReference type="NCBI Taxonomy" id="1028729"/>
    <lineage>
        <taxon>Eukaryota</taxon>
        <taxon>Fungi</taxon>
        <taxon>Dikarya</taxon>
        <taxon>Ascomycota</taxon>
        <taxon>Pezizomycotina</taxon>
        <taxon>Sordariomycetes</taxon>
        <taxon>Hypocreomycetidae</taxon>
        <taxon>Hypocreales</taxon>
        <taxon>Nectriaceae</taxon>
        <taxon>Fusarium</taxon>
    </lineage>
</organism>
<dbReference type="RefSeq" id="XP_009261295.1">
    <property type="nucleotide sequence ID" value="XM_009263020.1"/>
</dbReference>
<dbReference type="AlphaFoldDB" id="K3VY19"/>
<dbReference type="EMBL" id="AFNW01000321">
    <property type="protein sequence ID" value="EKJ69880.1"/>
    <property type="molecule type" value="Genomic_DNA"/>
</dbReference>
<proteinExistence type="predicted"/>
<accession>K3VY19</accession>
<evidence type="ECO:0000313" key="2">
    <source>
        <dbReference type="Proteomes" id="UP000007978"/>
    </source>
</evidence>
<sequence>MYRWSLFDLGEKKGPSQTQSQTLFRAGNANCKPKDACMRCIAMLASNLLANEYAGGGKGLTIRLHQYTLLPFSSSPRRSLLGDGTIAEALKGS</sequence>
<gene>
    <name evidence="1" type="ORF">FPSE_09903</name>
</gene>
<dbReference type="GeneID" id="20368520"/>
<name>K3VY19_FUSPC</name>
<protein>
    <submittedName>
        <fullName evidence="1">Uncharacterized protein</fullName>
    </submittedName>
</protein>
<dbReference type="OrthoDB" id="10312918at2759"/>
<dbReference type="KEGG" id="fpu:FPSE_09903"/>
<reference evidence="1 2" key="1">
    <citation type="journal article" date="2012" name="PLoS Pathog.">
        <title>Comparative pathogenomics reveals horizontally acquired novel virulence genes in fungi infecting cereal hosts.</title>
        <authorList>
            <person name="Gardiner D.M."/>
            <person name="McDonald M.C."/>
            <person name="Covarelli L."/>
            <person name="Solomon P.S."/>
            <person name="Rusu A.G."/>
            <person name="Marshall M."/>
            <person name="Kazan K."/>
            <person name="Chakraborty S."/>
            <person name="McDonald B.A."/>
            <person name="Manners J.M."/>
        </authorList>
    </citation>
    <scope>NUCLEOTIDE SEQUENCE [LARGE SCALE GENOMIC DNA]</scope>
    <source>
        <strain evidence="1 2">CS3096</strain>
    </source>
</reference>